<organism evidence="2 3">
    <name type="scientific">Clostridium sardiniense</name>
    <name type="common">Clostridium absonum</name>
    <dbReference type="NCBI Taxonomy" id="29369"/>
    <lineage>
        <taxon>Bacteria</taxon>
        <taxon>Bacillati</taxon>
        <taxon>Bacillota</taxon>
        <taxon>Clostridia</taxon>
        <taxon>Eubacteriales</taxon>
        <taxon>Clostridiaceae</taxon>
        <taxon>Clostridium</taxon>
    </lineage>
</organism>
<accession>A0ABS7L0G4</accession>
<dbReference type="Proteomes" id="UP001299068">
    <property type="component" value="Unassembled WGS sequence"/>
</dbReference>
<evidence type="ECO:0000313" key="3">
    <source>
        <dbReference type="Proteomes" id="UP001299068"/>
    </source>
</evidence>
<reference evidence="2 3" key="1">
    <citation type="journal article" date="2021" name="Cell Host Microbe">
        <title>in vivo commensal control of Clostridioides difficile virulence.</title>
        <authorList>
            <person name="Girinathan B.P."/>
            <person name="Dibenedetto N."/>
            <person name="Worley J.N."/>
            <person name="Peltier J."/>
            <person name="Arrieta-Ortiz M.L."/>
            <person name="Rupa Christinal Immanuel S."/>
            <person name="Lavin R."/>
            <person name="Delaney M.L."/>
            <person name="Cummins C."/>
            <person name="Hoffmann M."/>
            <person name="Luo Y."/>
            <person name="Gonzalez-Escalona N."/>
            <person name="Allard M."/>
            <person name="Onderdonk A.B."/>
            <person name="Gerber G.K."/>
            <person name="Sonenshein A.L."/>
            <person name="Baliga N."/>
            <person name="Dupuy B."/>
            <person name="Bry L."/>
        </authorList>
    </citation>
    <scope>NUCLEOTIDE SEQUENCE [LARGE SCALE GENOMIC DNA]</scope>
    <source>
        <strain evidence="2 3">DSM 599</strain>
    </source>
</reference>
<dbReference type="RefSeq" id="WP_221861505.1">
    <property type="nucleotide sequence ID" value="NZ_JAIKTU010000009.1"/>
</dbReference>
<dbReference type="InterPro" id="IPR014755">
    <property type="entry name" value="Cu-Rt/internalin_Ig-like"/>
</dbReference>
<evidence type="ECO:0000256" key="1">
    <source>
        <dbReference type="ARBA" id="ARBA00022729"/>
    </source>
</evidence>
<sequence>MFAINPNSISNINPKSFDIELTSNFTNTTKVSISSIEDPNMELKFSVVKSSLNDSETVRTILFDDSTLLKVNESYTVVISDNGIDLFNQTILVEDFPAIINADVRTYGNRIIEVVFPYPVKNLDKIEPSGTKNLNNFYAIYFNRDVIGATTQPNAGDSIDWKGYFTIDDDEKLFTATVSPDQKSIEIQSNIKNLPIGDTHSLTINYTRLQGSNITDKSSILVDYSKEEREIPIMEKPFSLRSDQYPTKPVNITPISLTEFIVTFDKEVLLRKEDVIAADGSNIGYVMCNGVSKEIDSRERVGSDKKSLKYTLKYTTPLTAGNVELVVSPITDASGFTTKIVPLTTTITAASPTLDAVYQDTSNPTSTTTKINLKYSWDMNIASAKNLSNYVLNSNTSPTDPITITSITNSTDPTNEFVIETAKLPAGNYTLCVSNVADIFGIPIVDVCKTFDIVDLAVPTVEKILMPDPDKDVLLVMFDGVMNVSDEHGANLATNYRLIETPGTTDPIPLSESIKVDSLNSNKWMRLNLSSKFDATVNTSAINIGYARLRDIIYVTNQSGNIFPISKESTITALVPELDIAGGSMSILSDSSLKFTASTSNEFMFNPSTLSAADFKFTKNSNVTTPINVTLSDDYKTLTFTFPTGTFESSITTLDMTTTDTVTTTDIFGKKIKASATCNTITSNMLSARLVRAYKESQTTGTPFVTLTVGLLFDNEINKDSVTLSDFTVKTANEEDNKFMVLSKAELSTSDTKTILLTVESNTLNLSSIPLSVSTTKEQDQLLTKDAKGNPITPFKADIQ</sequence>
<protein>
    <recommendedName>
        <fullName evidence="4">SbsA Ig-like domain-containing protein</fullName>
    </recommendedName>
</protein>
<name>A0ABS7L0G4_CLOSR</name>
<dbReference type="Gene3D" id="2.60.40.1220">
    <property type="match status" value="1"/>
</dbReference>
<comment type="caution">
    <text evidence="2">The sequence shown here is derived from an EMBL/GenBank/DDBJ whole genome shotgun (WGS) entry which is preliminary data.</text>
</comment>
<dbReference type="EMBL" id="JAIKTU010000009">
    <property type="protein sequence ID" value="MBY0756242.1"/>
    <property type="molecule type" value="Genomic_DNA"/>
</dbReference>
<evidence type="ECO:0000313" key="2">
    <source>
        <dbReference type="EMBL" id="MBY0756242.1"/>
    </source>
</evidence>
<evidence type="ECO:0008006" key="4">
    <source>
        <dbReference type="Google" id="ProtNLM"/>
    </source>
</evidence>
<gene>
    <name evidence="2" type="ORF">K5V21_12375</name>
</gene>
<keyword evidence="3" id="KW-1185">Reference proteome</keyword>
<proteinExistence type="predicted"/>
<keyword evidence="1" id="KW-0732">Signal</keyword>